<dbReference type="Proteomes" id="UP000036771">
    <property type="component" value="Unassembled WGS sequence"/>
</dbReference>
<reference evidence="3 4" key="1">
    <citation type="submission" date="2015-03" db="EMBL/GenBank/DDBJ databases">
        <title>Caedibacter varicaedens, whole genome shotgun sequence.</title>
        <authorList>
            <person name="Suzuki H."/>
            <person name="Dapper A.L."/>
            <person name="Gibson A.K."/>
            <person name="Jackson C."/>
            <person name="Lee H."/>
            <person name="Pejaver V.R."/>
            <person name="Doak T."/>
            <person name="Lynch M."/>
        </authorList>
    </citation>
    <scope>NUCLEOTIDE SEQUENCE [LARGE SCALE GENOMIC DNA]</scope>
</reference>
<organism evidence="3 4">
    <name type="scientific">Caedimonas varicaedens</name>
    <dbReference type="NCBI Taxonomy" id="1629334"/>
    <lineage>
        <taxon>Bacteria</taxon>
        <taxon>Pseudomonadati</taxon>
        <taxon>Pseudomonadota</taxon>
        <taxon>Alphaproteobacteria</taxon>
        <taxon>Holosporales</taxon>
        <taxon>Caedimonadaceae</taxon>
        <taxon>Caedimonas</taxon>
    </lineage>
</organism>
<feature type="transmembrane region" description="Helical" evidence="1">
    <location>
        <begin position="236"/>
        <end position="253"/>
    </location>
</feature>
<gene>
    <name evidence="3" type="ORF">Cva_01023</name>
</gene>
<protein>
    <recommendedName>
        <fullName evidence="2">DUF155 domain-containing protein</fullName>
    </recommendedName>
</protein>
<dbReference type="Pfam" id="PF02582">
    <property type="entry name" value="DUF155"/>
    <property type="match status" value="1"/>
</dbReference>
<dbReference type="EMBL" id="BBVC01000052">
    <property type="protein sequence ID" value="GAO98370.1"/>
    <property type="molecule type" value="Genomic_DNA"/>
</dbReference>
<keyword evidence="1" id="KW-0472">Membrane</keyword>
<proteinExistence type="predicted"/>
<dbReference type="STRING" id="1629334.Cva_01023"/>
<sequence length="262" mass="30588">MRCAAYCTAGSYDLQGLLNNLLGGSSSTLYEGSLHFRIRDGDVFFFSFGSVVFWNFSEIEEHEILKKGKAFEKDSLLRMEFDEFSFEYGKPAKVFQDQIILEHPEDVLSKLSVSHGLAQSLKLIFFETRIETVIEGVEKITEAMARQGKVPLSRREIGKKIGKLFFERNSINLHSDFLNPPEFFWEYPELEPLYQLTVKDLEIRSRTQTLNRKLDIMHDLYQILGDELNHRHTAKLEWIIIILIMIEVLLAISNKVELFWKW</sequence>
<dbReference type="OrthoDB" id="529323at2"/>
<dbReference type="PANTHER" id="PTHR16255:SF1">
    <property type="entry name" value="REQUIRED FOR MEIOTIC NUCLEAR DIVISION PROTEIN 1 HOMOLOG"/>
    <property type="match status" value="1"/>
</dbReference>
<feature type="domain" description="DUF155" evidence="2">
    <location>
        <begin position="43"/>
        <end position="211"/>
    </location>
</feature>
<dbReference type="PANTHER" id="PTHR16255">
    <property type="entry name" value="REQUIRED FOR MEIOTIC NUCLEAR DIVISION PROTEIN 1 HOMOLOG"/>
    <property type="match status" value="1"/>
</dbReference>
<dbReference type="InterPro" id="IPR003734">
    <property type="entry name" value="DUF155"/>
</dbReference>
<keyword evidence="4" id="KW-1185">Reference proteome</keyword>
<evidence type="ECO:0000259" key="2">
    <source>
        <dbReference type="Pfam" id="PF02582"/>
    </source>
</evidence>
<dbReference type="InterPro" id="IPR051624">
    <property type="entry name" value="RMD1/Sad1-interacting"/>
</dbReference>
<keyword evidence="1" id="KW-0812">Transmembrane</keyword>
<dbReference type="AlphaFoldDB" id="A0A0K8MCU6"/>
<evidence type="ECO:0000313" key="3">
    <source>
        <dbReference type="EMBL" id="GAO98370.1"/>
    </source>
</evidence>
<comment type="caution">
    <text evidence="3">The sequence shown here is derived from an EMBL/GenBank/DDBJ whole genome shotgun (WGS) entry which is preliminary data.</text>
</comment>
<evidence type="ECO:0000313" key="4">
    <source>
        <dbReference type="Proteomes" id="UP000036771"/>
    </source>
</evidence>
<keyword evidence="1" id="KW-1133">Transmembrane helix</keyword>
<name>A0A0K8MCU6_9PROT</name>
<evidence type="ECO:0000256" key="1">
    <source>
        <dbReference type="SAM" id="Phobius"/>
    </source>
</evidence>
<accession>A0A0K8MCU6</accession>